<accession>A0ABN7TAB1</accession>
<evidence type="ECO:0000313" key="1">
    <source>
        <dbReference type="EMBL" id="CAG5112451.1"/>
    </source>
</evidence>
<dbReference type="EMBL" id="OU015567">
    <property type="protein sequence ID" value="CAG5112451.1"/>
    <property type="molecule type" value="Genomic_DNA"/>
</dbReference>
<proteinExistence type="predicted"/>
<keyword evidence="2" id="KW-1185">Reference proteome</keyword>
<dbReference type="Proteomes" id="UP001158576">
    <property type="component" value="Chromosome 2"/>
</dbReference>
<sequence>MRLFSLALLTLSEGQKILTAARQETPKKTLYPTELTAKSGICGRIQLRPNQPYGIQRPHKNKNGVPASTRNFLKQNGCTDKDMNSLAKEAKKVGVTLIKCRFPRPLNHEEHRDVMYLRCMKNNPLARKSAKHDKIRKKAMKLKCHDGKLNLDRMVRKCERWWDQEFESLGIES</sequence>
<evidence type="ECO:0000313" key="2">
    <source>
        <dbReference type="Proteomes" id="UP001158576"/>
    </source>
</evidence>
<protein>
    <submittedName>
        <fullName evidence="1">Oidioi.mRNA.OKI2018_I69.chr2.g6667.t1.cds</fullName>
    </submittedName>
</protein>
<organism evidence="1 2">
    <name type="scientific">Oikopleura dioica</name>
    <name type="common">Tunicate</name>
    <dbReference type="NCBI Taxonomy" id="34765"/>
    <lineage>
        <taxon>Eukaryota</taxon>
        <taxon>Metazoa</taxon>
        <taxon>Chordata</taxon>
        <taxon>Tunicata</taxon>
        <taxon>Appendicularia</taxon>
        <taxon>Copelata</taxon>
        <taxon>Oikopleuridae</taxon>
        <taxon>Oikopleura</taxon>
    </lineage>
</organism>
<name>A0ABN7TAB1_OIKDI</name>
<gene>
    <name evidence="1" type="ORF">OKIOD_LOCUS15432</name>
</gene>
<reference evidence="1 2" key="1">
    <citation type="submission" date="2021-04" db="EMBL/GenBank/DDBJ databases">
        <authorList>
            <person name="Bliznina A."/>
        </authorList>
    </citation>
    <scope>NUCLEOTIDE SEQUENCE [LARGE SCALE GENOMIC DNA]</scope>
</reference>